<comment type="similarity">
    <text evidence="1">Belongs to the peroxiredoxin family. AhpC/Prx1 subfamily.</text>
</comment>
<dbReference type="InterPro" id="IPR013766">
    <property type="entry name" value="Thioredoxin_domain"/>
</dbReference>
<dbReference type="PANTHER" id="PTHR10681">
    <property type="entry name" value="THIOREDOXIN PEROXIDASE"/>
    <property type="match status" value="1"/>
</dbReference>
<comment type="caution">
    <text evidence="10">The sequence shown here is derived from an EMBL/GenBank/DDBJ whole genome shotgun (WGS) entry which is preliminary data.</text>
</comment>
<dbReference type="CDD" id="cd03015">
    <property type="entry name" value="PRX_Typ2cys"/>
    <property type="match status" value="1"/>
</dbReference>
<evidence type="ECO:0000256" key="2">
    <source>
        <dbReference type="ARBA" id="ARBA00013017"/>
    </source>
</evidence>
<evidence type="ECO:0000256" key="5">
    <source>
        <dbReference type="ARBA" id="ARBA00023002"/>
    </source>
</evidence>
<evidence type="ECO:0000313" key="11">
    <source>
        <dbReference type="Proteomes" id="UP001150538"/>
    </source>
</evidence>
<gene>
    <name evidence="10" type="primary">TSA1</name>
    <name evidence="10" type="ORF">H4219_001086</name>
</gene>
<dbReference type="GO" id="GO:0008379">
    <property type="term" value="F:thioredoxin peroxidase activity"/>
    <property type="evidence" value="ECO:0007669"/>
    <property type="project" value="TreeGrafter"/>
</dbReference>
<evidence type="ECO:0000256" key="8">
    <source>
        <dbReference type="ARBA" id="ARBA00049091"/>
    </source>
</evidence>
<evidence type="ECO:0000259" key="9">
    <source>
        <dbReference type="PROSITE" id="PS51352"/>
    </source>
</evidence>
<keyword evidence="3 10" id="KW-0575">Peroxidase</keyword>
<keyword evidence="7" id="KW-0676">Redox-active center</keyword>
<dbReference type="OrthoDB" id="185659at2759"/>
<keyword evidence="4" id="KW-0049">Antioxidant</keyword>
<dbReference type="GO" id="GO:0045454">
    <property type="term" value="P:cell redox homeostasis"/>
    <property type="evidence" value="ECO:0007669"/>
    <property type="project" value="TreeGrafter"/>
</dbReference>
<dbReference type="InterPro" id="IPR019479">
    <property type="entry name" value="Peroxiredoxin_C"/>
</dbReference>
<proteinExistence type="inferred from homology"/>
<feature type="domain" description="Thioredoxin" evidence="9">
    <location>
        <begin position="45"/>
        <end position="203"/>
    </location>
</feature>
<dbReference type="InterPro" id="IPR036249">
    <property type="entry name" value="Thioredoxin-like_sf"/>
</dbReference>
<dbReference type="SUPFAM" id="SSF52833">
    <property type="entry name" value="Thioredoxin-like"/>
    <property type="match status" value="1"/>
</dbReference>
<dbReference type="InterPro" id="IPR000866">
    <property type="entry name" value="AhpC/TSA"/>
</dbReference>
<reference evidence="10" key="1">
    <citation type="submission" date="2022-07" db="EMBL/GenBank/DDBJ databases">
        <title>Phylogenomic reconstructions and comparative analyses of Kickxellomycotina fungi.</title>
        <authorList>
            <person name="Reynolds N.K."/>
            <person name="Stajich J.E."/>
            <person name="Barry K."/>
            <person name="Grigoriev I.V."/>
            <person name="Crous P."/>
            <person name="Smith M.E."/>
        </authorList>
    </citation>
    <scope>NUCLEOTIDE SEQUENCE</scope>
    <source>
        <strain evidence="10">NBRC 100468</strain>
    </source>
</reference>
<protein>
    <recommendedName>
        <fullName evidence="2">thioredoxin-dependent peroxiredoxin</fullName>
        <ecNumber evidence="2">1.11.1.24</ecNumber>
    </recommendedName>
</protein>
<keyword evidence="5 10" id="KW-0560">Oxidoreductase</keyword>
<keyword evidence="6" id="KW-1015">Disulfide bond</keyword>
<dbReference type="Pfam" id="PF00578">
    <property type="entry name" value="AhpC-TSA"/>
    <property type="match status" value="1"/>
</dbReference>
<evidence type="ECO:0000256" key="3">
    <source>
        <dbReference type="ARBA" id="ARBA00022559"/>
    </source>
</evidence>
<evidence type="ECO:0000256" key="1">
    <source>
        <dbReference type="ARBA" id="ARBA00009796"/>
    </source>
</evidence>
<dbReference type="GO" id="GO:0033554">
    <property type="term" value="P:cellular response to stress"/>
    <property type="evidence" value="ECO:0007669"/>
    <property type="project" value="TreeGrafter"/>
</dbReference>
<dbReference type="Pfam" id="PF10417">
    <property type="entry name" value="1-cysPrx_C"/>
    <property type="match status" value="1"/>
</dbReference>
<dbReference type="Gene3D" id="3.40.30.10">
    <property type="entry name" value="Glutaredoxin"/>
    <property type="match status" value="1"/>
</dbReference>
<sequence length="237" mass="26273">MFRSAISQLSRPAAFAALKQAVRPTVAARYISNASTKPNIKDFHATVRRPAPIFAAPAVINGEIKNFDLKDYQGKFVVLVFYPMDFTFVCPTELLAFSDRIEEFKSIGAEVVGISCDSEFSHLAWANQPRKSGGLGDIKIPLVADKTKYVAYKYGVLAKELGISLRGLFIIDDKGVIRVSQINDLPIGRSVDETLRLVEAIQFTDKHGEVCPANWKKGSSTIKPDPVKSLEYFEKEN</sequence>
<evidence type="ECO:0000256" key="4">
    <source>
        <dbReference type="ARBA" id="ARBA00022862"/>
    </source>
</evidence>
<accession>A0A9W8A5N1</accession>
<organism evidence="10 11">
    <name type="scientific">Mycoemilia scoparia</name>
    <dbReference type="NCBI Taxonomy" id="417184"/>
    <lineage>
        <taxon>Eukaryota</taxon>
        <taxon>Fungi</taxon>
        <taxon>Fungi incertae sedis</taxon>
        <taxon>Zoopagomycota</taxon>
        <taxon>Kickxellomycotina</taxon>
        <taxon>Kickxellomycetes</taxon>
        <taxon>Kickxellales</taxon>
        <taxon>Kickxellaceae</taxon>
        <taxon>Mycoemilia</taxon>
    </lineage>
</organism>
<dbReference type="GO" id="GO:0005829">
    <property type="term" value="C:cytosol"/>
    <property type="evidence" value="ECO:0007669"/>
    <property type="project" value="TreeGrafter"/>
</dbReference>
<dbReference type="GO" id="GO:0042744">
    <property type="term" value="P:hydrogen peroxide catabolic process"/>
    <property type="evidence" value="ECO:0007669"/>
    <property type="project" value="TreeGrafter"/>
</dbReference>
<dbReference type="PANTHER" id="PTHR10681:SF171">
    <property type="entry name" value="PEROXIREDOXIN 4"/>
    <property type="match status" value="1"/>
</dbReference>
<evidence type="ECO:0000256" key="7">
    <source>
        <dbReference type="ARBA" id="ARBA00023284"/>
    </source>
</evidence>
<keyword evidence="11" id="KW-1185">Reference proteome</keyword>
<comment type="catalytic activity">
    <reaction evidence="8">
        <text>a hydroperoxide + [thioredoxin]-dithiol = an alcohol + [thioredoxin]-disulfide + H2O</text>
        <dbReference type="Rhea" id="RHEA:62620"/>
        <dbReference type="Rhea" id="RHEA-COMP:10698"/>
        <dbReference type="Rhea" id="RHEA-COMP:10700"/>
        <dbReference type="ChEBI" id="CHEBI:15377"/>
        <dbReference type="ChEBI" id="CHEBI:29950"/>
        <dbReference type="ChEBI" id="CHEBI:30879"/>
        <dbReference type="ChEBI" id="CHEBI:35924"/>
        <dbReference type="ChEBI" id="CHEBI:50058"/>
        <dbReference type="EC" id="1.11.1.24"/>
    </reaction>
</comment>
<dbReference type="EC" id="1.11.1.24" evidence="2"/>
<dbReference type="FunFam" id="3.40.30.10:FF:000003">
    <property type="entry name" value="Peroxiredoxin 1"/>
    <property type="match status" value="1"/>
</dbReference>
<dbReference type="AlphaFoldDB" id="A0A9W8A5N1"/>
<dbReference type="EMBL" id="JANBPU010000009">
    <property type="protein sequence ID" value="KAJ1920849.1"/>
    <property type="molecule type" value="Genomic_DNA"/>
</dbReference>
<evidence type="ECO:0000313" key="10">
    <source>
        <dbReference type="EMBL" id="KAJ1920849.1"/>
    </source>
</evidence>
<dbReference type="PROSITE" id="PS51352">
    <property type="entry name" value="THIOREDOXIN_2"/>
    <property type="match status" value="1"/>
</dbReference>
<dbReference type="Proteomes" id="UP001150538">
    <property type="component" value="Unassembled WGS sequence"/>
</dbReference>
<evidence type="ECO:0000256" key="6">
    <source>
        <dbReference type="ARBA" id="ARBA00023157"/>
    </source>
</evidence>
<name>A0A9W8A5N1_9FUNG</name>
<dbReference type="InterPro" id="IPR050217">
    <property type="entry name" value="Peroxiredoxin"/>
</dbReference>
<dbReference type="GO" id="GO:0006979">
    <property type="term" value="P:response to oxidative stress"/>
    <property type="evidence" value="ECO:0007669"/>
    <property type="project" value="TreeGrafter"/>
</dbReference>